<dbReference type="AlphaFoldDB" id="A0A953JAA9"/>
<evidence type="ECO:0000313" key="2">
    <source>
        <dbReference type="Proteomes" id="UP000705867"/>
    </source>
</evidence>
<evidence type="ECO:0000313" key="1">
    <source>
        <dbReference type="EMBL" id="MBZ0155435.1"/>
    </source>
</evidence>
<name>A0A953JAA9_9BACT</name>
<gene>
    <name evidence="1" type="ORF">K8I29_04365</name>
</gene>
<proteinExistence type="predicted"/>
<sequence length="149" mass="17355">MKKIVELVLLKTEEGYRKEYEATYLHGTLNLRDIPVTFSAKDFDHIFFEPSGSPVGYQFSFRRARRMNFMRALLSGEIDIEIMFESDRGTIALFCEALECVMYLRIRPGTGVLQVGSFFDFGKDHTKMLRKQKKKCVPITIEELKEKVK</sequence>
<dbReference type="Proteomes" id="UP000705867">
    <property type="component" value="Unassembled WGS sequence"/>
</dbReference>
<accession>A0A953JAA9</accession>
<reference evidence="1" key="1">
    <citation type="journal article" date="2021" name="bioRxiv">
        <title>Unraveling nitrogen, sulfur and carbon metabolic pathways and microbial community transcriptional responses to substrate deprivation and toxicity stresses in a bioreactor mimicking anoxic brackish coastal sediment conditions.</title>
        <authorList>
            <person name="Martins P.D."/>
            <person name="Echeveste M.J."/>
            <person name="Arshad A."/>
            <person name="Kurth J."/>
            <person name="Ouboter H."/>
            <person name="Jetten M.S.M."/>
            <person name="Welte C.U."/>
        </authorList>
    </citation>
    <scope>NUCLEOTIDE SEQUENCE</scope>
    <source>
        <strain evidence="1">MAG_39</strain>
    </source>
</reference>
<protein>
    <submittedName>
        <fullName evidence="1">Uncharacterized protein</fullName>
    </submittedName>
</protein>
<comment type="caution">
    <text evidence="1">The sequence shown here is derived from an EMBL/GenBank/DDBJ whole genome shotgun (WGS) entry which is preliminary data.</text>
</comment>
<dbReference type="EMBL" id="JAIOIV010000033">
    <property type="protein sequence ID" value="MBZ0155435.1"/>
    <property type="molecule type" value="Genomic_DNA"/>
</dbReference>
<reference evidence="1" key="2">
    <citation type="submission" date="2021-08" db="EMBL/GenBank/DDBJ databases">
        <authorList>
            <person name="Dalcin Martins P."/>
        </authorList>
    </citation>
    <scope>NUCLEOTIDE SEQUENCE</scope>
    <source>
        <strain evidence="1">MAG_39</strain>
    </source>
</reference>
<organism evidence="1 2">
    <name type="scientific">Candidatus Nitrobium versatile</name>
    <dbReference type="NCBI Taxonomy" id="2884831"/>
    <lineage>
        <taxon>Bacteria</taxon>
        <taxon>Pseudomonadati</taxon>
        <taxon>Nitrospirota</taxon>
        <taxon>Nitrospiria</taxon>
        <taxon>Nitrospirales</taxon>
        <taxon>Nitrospiraceae</taxon>
        <taxon>Candidatus Nitrobium</taxon>
    </lineage>
</organism>